<dbReference type="InterPro" id="IPR047055">
    <property type="entry name" value="MotA-like"/>
</dbReference>
<feature type="transmembrane region" description="Helical" evidence="7">
    <location>
        <begin position="151"/>
        <end position="169"/>
    </location>
</feature>
<dbReference type="PANTHER" id="PTHR30433:SF2">
    <property type="entry name" value="MOTILITY PROTEIN A"/>
    <property type="match status" value="1"/>
</dbReference>
<dbReference type="PANTHER" id="PTHR30433">
    <property type="entry name" value="CHEMOTAXIS PROTEIN MOTA"/>
    <property type="match status" value="1"/>
</dbReference>
<evidence type="ECO:0000256" key="4">
    <source>
        <dbReference type="ARBA" id="ARBA00022989"/>
    </source>
</evidence>
<reference evidence="9 10" key="1">
    <citation type="submission" date="2024-08" db="EMBL/GenBank/DDBJ databases">
        <title>Whole-genome sequencing of halo(alkali)philic microorganisms from hypersaline lakes.</title>
        <authorList>
            <person name="Sorokin D.Y."/>
            <person name="Merkel A.Y."/>
            <person name="Messina E."/>
            <person name="Yakimov M."/>
        </authorList>
    </citation>
    <scope>NUCLEOTIDE SEQUENCE [LARGE SCALE GENOMIC DNA]</scope>
    <source>
        <strain evidence="9 10">AB-hyl4</strain>
    </source>
</reference>
<organism evidence="9 10">
    <name type="scientific">Natronomicrosphaera hydrolytica</name>
    <dbReference type="NCBI Taxonomy" id="3242702"/>
    <lineage>
        <taxon>Bacteria</taxon>
        <taxon>Pseudomonadati</taxon>
        <taxon>Planctomycetota</taxon>
        <taxon>Phycisphaerae</taxon>
        <taxon>Phycisphaerales</taxon>
        <taxon>Phycisphaeraceae</taxon>
        <taxon>Natronomicrosphaera</taxon>
    </lineage>
</organism>
<comment type="subcellular location">
    <subcellularLocation>
        <location evidence="1">Cell membrane</location>
        <topology evidence="1">Multi-pass membrane protein</topology>
    </subcellularLocation>
    <subcellularLocation>
        <location evidence="6">Membrane</location>
        <topology evidence="6">Multi-pass membrane protein</topology>
    </subcellularLocation>
</comment>
<evidence type="ECO:0000256" key="5">
    <source>
        <dbReference type="ARBA" id="ARBA00023136"/>
    </source>
</evidence>
<dbReference type="InterPro" id="IPR002898">
    <property type="entry name" value="MotA_ExbB_proton_chnl"/>
</dbReference>
<evidence type="ECO:0000256" key="7">
    <source>
        <dbReference type="SAM" id="Phobius"/>
    </source>
</evidence>
<evidence type="ECO:0000313" key="9">
    <source>
        <dbReference type="EMBL" id="MFA9478656.1"/>
    </source>
</evidence>
<dbReference type="Proteomes" id="UP001575105">
    <property type="component" value="Unassembled WGS sequence"/>
</dbReference>
<dbReference type="RefSeq" id="WP_425345582.1">
    <property type="nucleotide sequence ID" value="NZ_JBGUBD010000005.1"/>
</dbReference>
<evidence type="ECO:0000256" key="2">
    <source>
        <dbReference type="ARBA" id="ARBA00022475"/>
    </source>
</evidence>
<keyword evidence="2" id="KW-1003">Cell membrane</keyword>
<evidence type="ECO:0000256" key="3">
    <source>
        <dbReference type="ARBA" id="ARBA00022692"/>
    </source>
</evidence>
<sequence length="260" mass="28205">MDLGILFGFIGTWVLIAWAILVGGDVRPFINPQSMILVIGASCTVIFFAIPARNIKGLVGVLKKAFFHSSKPIEQLIDDLVSYAEVARRDGILSLENTTKDIDDPFIVRGIQMAVDGTDPELIEQIMEAELENLIERHDVGRGMLDALGKYAPAFGMIGTLIGLVIMLANLDDPSAIGPGMAVAILTTLYGAVIANAIALPLSDRLSRRSSEEVLYKTIIIKGVMAIQSGDNPRIVEQKLRTFLPPSARSETDEEERDAA</sequence>
<comment type="caution">
    <text evidence="9">The sequence shown here is derived from an EMBL/GenBank/DDBJ whole genome shotgun (WGS) entry which is preliminary data.</text>
</comment>
<comment type="similarity">
    <text evidence="6">Belongs to the exbB/tolQ family.</text>
</comment>
<evidence type="ECO:0000313" key="10">
    <source>
        <dbReference type="Proteomes" id="UP001575105"/>
    </source>
</evidence>
<evidence type="ECO:0000256" key="1">
    <source>
        <dbReference type="ARBA" id="ARBA00004651"/>
    </source>
</evidence>
<keyword evidence="5 7" id="KW-0472">Membrane</keyword>
<feature type="transmembrane region" description="Helical" evidence="7">
    <location>
        <begin position="35"/>
        <end position="55"/>
    </location>
</feature>
<gene>
    <name evidence="9" type="ORF">ACERK3_10145</name>
</gene>
<proteinExistence type="inferred from homology"/>
<keyword evidence="10" id="KW-1185">Reference proteome</keyword>
<keyword evidence="3 7" id="KW-0812">Transmembrane</keyword>
<name>A0ABV4U536_9BACT</name>
<evidence type="ECO:0000259" key="8">
    <source>
        <dbReference type="Pfam" id="PF01618"/>
    </source>
</evidence>
<dbReference type="Pfam" id="PF01618">
    <property type="entry name" value="MotA_ExbB"/>
    <property type="match status" value="1"/>
</dbReference>
<keyword evidence="6" id="KW-0813">Transport</keyword>
<feature type="transmembrane region" description="Helical" evidence="7">
    <location>
        <begin position="181"/>
        <end position="202"/>
    </location>
</feature>
<protein>
    <submittedName>
        <fullName evidence="9">Motility protein A</fullName>
    </submittedName>
</protein>
<keyword evidence="4 7" id="KW-1133">Transmembrane helix</keyword>
<dbReference type="EMBL" id="JBGUBD010000005">
    <property type="protein sequence ID" value="MFA9478656.1"/>
    <property type="molecule type" value="Genomic_DNA"/>
</dbReference>
<evidence type="ECO:0000256" key="6">
    <source>
        <dbReference type="RuleBase" id="RU004057"/>
    </source>
</evidence>
<keyword evidence="6" id="KW-0653">Protein transport</keyword>
<feature type="domain" description="MotA/TolQ/ExbB proton channel" evidence="8">
    <location>
        <begin position="100"/>
        <end position="215"/>
    </location>
</feature>
<accession>A0ABV4U536</accession>